<gene>
    <name evidence="7" type="ORF">BJG266_LOCUS20441</name>
    <name evidence="9" type="ORF">JYZ213_LOCUS24618</name>
    <name evidence="13" type="ORF">OKA104_LOCUS38704</name>
    <name evidence="12" type="ORF">OXD698_LOCUS12805</name>
    <name evidence="10" type="ORF">QVE165_LOCUS26210</name>
    <name evidence="11" type="ORF">QVE165_LOCUS26810</name>
    <name evidence="8" type="ORF">VCS650_LOCUS20333</name>
</gene>
<dbReference type="EMBL" id="CAJNON010000209">
    <property type="protein sequence ID" value="CAF1105337.1"/>
    <property type="molecule type" value="Genomic_DNA"/>
</dbReference>
<evidence type="ECO:0000313" key="13">
    <source>
        <dbReference type="EMBL" id="CAF4159392.1"/>
    </source>
</evidence>
<evidence type="ECO:0000313" key="11">
    <source>
        <dbReference type="EMBL" id="CAF1219329.1"/>
    </source>
</evidence>
<evidence type="ECO:0000313" key="10">
    <source>
        <dbReference type="EMBL" id="CAF1208190.1"/>
    </source>
</evidence>
<evidence type="ECO:0000256" key="1">
    <source>
        <dbReference type="ARBA" id="ARBA00004370"/>
    </source>
</evidence>
<dbReference type="EMBL" id="CAJNOM010000200">
    <property type="protein sequence ID" value="CAF1219329.1"/>
    <property type="molecule type" value="Genomic_DNA"/>
</dbReference>
<dbReference type="Proteomes" id="UP000663832">
    <property type="component" value="Unassembled WGS sequence"/>
</dbReference>
<evidence type="ECO:0000256" key="4">
    <source>
        <dbReference type="ARBA" id="ARBA00022989"/>
    </source>
</evidence>
<comment type="similarity">
    <text evidence="2">Belongs to the CD225/Dispanin family.</text>
</comment>
<dbReference type="Proteomes" id="UP000663844">
    <property type="component" value="Unassembled WGS sequence"/>
</dbReference>
<feature type="transmembrane region" description="Helical" evidence="6">
    <location>
        <begin position="91"/>
        <end position="115"/>
    </location>
</feature>
<feature type="transmembrane region" description="Helical" evidence="6">
    <location>
        <begin position="46"/>
        <end position="70"/>
    </location>
</feature>
<evidence type="ECO:0000256" key="6">
    <source>
        <dbReference type="SAM" id="Phobius"/>
    </source>
</evidence>
<evidence type="ECO:0000313" key="8">
    <source>
        <dbReference type="EMBL" id="CAF1105337.1"/>
    </source>
</evidence>
<keyword evidence="5 6" id="KW-0472">Membrane</keyword>
<dbReference type="EMBL" id="CAJNOG010000304">
    <property type="protein sequence ID" value="CAF1160448.1"/>
    <property type="molecule type" value="Genomic_DNA"/>
</dbReference>
<organism evidence="10 14">
    <name type="scientific">Adineta steineri</name>
    <dbReference type="NCBI Taxonomy" id="433720"/>
    <lineage>
        <taxon>Eukaryota</taxon>
        <taxon>Metazoa</taxon>
        <taxon>Spiralia</taxon>
        <taxon>Gnathifera</taxon>
        <taxon>Rotifera</taxon>
        <taxon>Eurotatoria</taxon>
        <taxon>Bdelloidea</taxon>
        <taxon>Adinetida</taxon>
        <taxon>Adinetidae</taxon>
        <taxon>Adineta</taxon>
    </lineage>
</organism>
<dbReference type="EMBL" id="CAJNOI010000115">
    <property type="protein sequence ID" value="CAF1084311.1"/>
    <property type="molecule type" value="Genomic_DNA"/>
</dbReference>
<dbReference type="EMBL" id="CAJOAY010007141">
    <property type="protein sequence ID" value="CAF4159392.1"/>
    <property type="molecule type" value="Genomic_DNA"/>
</dbReference>
<dbReference type="AlphaFoldDB" id="A0A814WX21"/>
<dbReference type="Proteomes" id="UP000663891">
    <property type="component" value="Unassembled WGS sequence"/>
</dbReference>
<dbReference type="Proteomes" id="UP000663845">
    <property type="component" value="Unassembled WGS sequence"/>
</dbReference>
<dbReference type="EMBL" id="CAJOAZ010000757">
    <property type="protein sequence ID" value="CAF3708741.1"/>
    <property type="molecule type" value="Genomic_DNA"/>
</dbReference>
<dbReference type="OrthoDB" id="9989762at2759"/>
<dbReference type="Pfam" id="PF04505">
    <property type="entry name" value="CD225"/>
    <property type="match status" value="1"/>
</dbReference>
<name>A0A814WX21_9BILA</name>
<accession>A0A814WX21</accession>
<dbReference type="Proteomes" id="UP000663877">
    <property type="component" value="Unassembled WGS sequence"/>
</dbReference>
<evidence type="ECO:0000313" key="9">
    <source>
        <dbReference type="EMBL" id="CAF1160448.1"/>
    </source>
</evidence>
<comment type="caution">
    <text evidence="10">The sequence shown here is derived from an EMBL/GenBank/DDBJ whole genome shotgun (WGS) entry which is preliminary data.</text>
</comment>
<dbReference type="EMBL" id="CAJNOM010000193">
    <property type="protein sequence ID" value="CAF1208190.1"/>
    <property type="molecule type" value="Genomic_DNA"/>
</dbReference>
<evidence type="ECO:0000313" key="7">
    <source>
        <dbReference type="EMBL" id="CAF1084311.1"/>
    </source>
</evidence>
<evidence type="ECO:0000256" key="3">
    <source>
        <dbReference type="ARBA" id="ARBA00022692"/>
    </source>
</evidence>
<keyword evidence="3 6" id="KW-0812">Transmembrane</keyword>
<evidence type="ECO:0000256" key="5">
    <source>
        <dbReference type="ARBA" id="ARBA00023136"/>
    </source>
</evidence>
<keyword evidence="4 6" id="KW-1133">Transmembrane helix</keyword>
<dbReference type="Proteomes" id="UP000663881">
    <property type="component" value="Unassembled WGS sequence"/>
</dbReference>
<reference evidence="10" key="1">
    <citation type="submission" date="2021-02" db="EMBL/GenBank/DDBJ databases">
        <authorList>
            <person name="Nowell W R."/>
        </authorList>
    </citation>
    <scope>NUCLEOTIDE SEQUENCE</scope>
</reference>
<keyword evidence="14" id="KW-1185">Reference proteome</keyword>
<dbReference type="InterPro" id="IPR007593">
    <property type="entry name" value="CD225/Dispanin_fam"/>
</dbReference>
<evidence type="ECO:0000256" key="2">
    <source>
        <dbReference type="ARBA" id="ARBA00006843"/>
    </source>
</evidence>
<evidence type="ECO:0000313" key="14">
    <source>
        <dbReference type="Proteomes" id="UP000663832"/>
    </source>
</evidence>
<comment type="subcellular location">
    <subcellularLocation>
        <location evidence="1">Membrane</location>
    </subcellularLocation>
</comment>
<protein>
    <submittedName>
        <fullName evidence="10">Uncharacterized protein</fullName>
    </submittedName>
</protein>
<evidence type="ECO:0000313" key="12">
    <source>
        <dbReference type="EMBL" id="CAF3708741.1"/>
    </source>
</evidence>
<proteinExistence type="inferred from homology"/>
<dbReference type="GO" id="GO:0016020">
    <property type="term" value="C:membrane"/>
    <property type="evidence" value="ECO:0007669"/>
    <property type="project" value="UniProtKB-SubCell"/>
</dbReference>
<sequence length="121" mass="13486">MFVSRGLSASHAGHRCTSSAKFTNTRRISHEEEQVPDIEDEAHPTRSLICAFVSSIFCPILGCIALFYGIRAVRAHNQGFYAEANTFNKQTIRWSLITFIIGLTIGSIIGFIFFVKAVVFI</sequence>